<sequence length="230" mass="24378">MMEYALAIGSAFWFGILTSISPCPLATNIAAISFVGRKIGSAPAVLAAGVLYACGRTIAYASLGILLAGGLTAAPEVSHLLQKYMNLLMGPLLILVAMVLLKLLTLPAISGGIGERLWIRVERMGIAGAGLLGIIFALSFCPTSAVLFFGSLLPLAIKFNSGLLLPAIYGMATGLPVLFFAFLLAFGVNQLGRTYHRLAMFELWAQRITGIIFLLIGLYFTFAVTMGITI</sequence>
<dbReference type="InterPro" id="IPR051790">
    <property type="entry name" value="Cytochrome_c-biogenesis_DsbD"/>
</dbReference>
<name>A0A848AQN3_9BACT</name>
<evidence type="ECO:0000259" key="2">
    <source>
        <dbReference type="Pfam" id="PF13386"/>
    </source>
</evidence>
<feature type="domain" description="Urease accessory protein UreH-like transmembrane" evidence="2">
    <location>
        <begin position="11"/>
        <end position="218"/>
    </location>
</feature>
<feature type="transmembrane region" description="Helical" evidence="1">
    <location>
        <begin position="163"/>
        <end position="188"/>
    </location>
</feature>
<feature type="transmembrane region" description="Helical" evidence="1">
    <location>
        <begin position="130"/>
        <end position="157"/>
    </location>
</feature>
<organism evidence="3 4">
    <name type="scientific">Victivallis vadensis</name>
    <dbReference type="NCBI Taxonomy" id="172901"/>
    <lineage>
        <taxon>Bacteria</taxon>
        <taxon>Pseudomonadati</taxon>
        <taxon>Lentisphaerota</taxon>
        <taxon>Lentisphaeria</taxon>
        <taxon>Victivallales</taxon>
        <taxon>Victivallaceae</taxon>
        <taxon>Victivallis</taxon>
    </lineage>
</organism>
<reference evidence="3 4" key="1">
    <citation type="submission" date="2020-04" db="EMBL/GenBank/DDBJ databases">
        <authorList>
            <person name="Hitch T.C.A."/>
            <person name="Wylensek D."/>
            <person name="Clavel T."/>
        </authorList>
    </citation>
    <scope>NUCLEOTIDE SEQUENCE [LARGE SCALE GENOMIC DNA]</scope>
    <source>
        <strain evidence="3 4">COR2-253-APC-1A</strain>
    </source>
</reference>
<dbReference type="Proteomes" id="UP000576225">
    <property type="component" value="Unassembled WGS sequence"/>
</dbReference>
<dbReference type="PANTHER" id="PTHR31272">
    <property type="entry name" value="CYTOCHROME C-TYPE BIOGENESIS PROTEIN HI_1454-RELATED"/>
    <property type="match status" value="1"/>
</dbReference>
<dbReference type="InterPro" id="IPR039447">
    <property type="entry name" value="UreH-like_TM_dom"/>
</dbReference>
<protein>
    <submittedName>
        <fullName evidence="3">Sulfite exporter TauE/SafE family protein</fullName>
    </submittedName>
</protein>
<comment type="caution">
    <text evidence="3">The sequence shown here is derived from an EMBL/GenBank/DDBJ whole genome shotgun (WGS) entry which is preliminary data.</text>
</comment>
<dbReference type="EMBL" id="JABAEW010000002">
    <property type="protein sequence ID" value="NMD85321.1"/>
    <property type="molecule type" value="Genomic_DNA"/>
</dbReference>
<feature type="transmembrane region" description="Helical" evidence="1">
    <location>
        <begin position="44"/>
        <end position="68"/>
    </location>
</feature>
<dbReference type="PANTHER" id="PTHR31272:SF4">
    <property type="entry name" value="CYTOCHROME C-TYPE BIOGENESIS PROTEIN HI_1454-RELATED"/>
    <property type="match status" value="1"/>
</dbReference>
<dbReference type="OrthoDB" id="43562at2"/>
<keyword evidence="1" id="KW-0472">Membrane</keyword>
<dbReference type="Pfam" id="PF13386">
    <property type="entry name" value="DsbD_2"/>
    <property type="match status" value="1"/>
</dbReference>
<evidence type="ECO:0000256" key="1">
    <source>
        <dbReference type="SAM" id="Phobius"/>
    </source>
</evidence>
<accession>A0A848AQN3</accession>
<evidence type="ECO:0000313" key="3">
    <source>
        <dbReference type="EMBL" id="NMD85321.1"/>
    </source>
</evidence>
<keyword evidence="1" id="KW-1133">Transmembrane helix</keyword>
<feature type="transmembrane region" description="Helical" evidence="1">
    <location>
        <begin position="12"/>
        <end position="32"/>
    </location>
</feature>
<gene>
    <name evidence="3" type="ORF">HF882_01850</name>
</gene>
<feature type="transmembrane region" description="Helical" evidence="1">
    <location>
        <begin position="88"/>
        <end position="109"/>
    </location>
</feature>
<keyword evidence="1" id="KW-0812">Transmembrane</keyword>
<proteinExistence type="predicted"/>
<dbReference type="AlphaFoldDB" id="A0A848AQN3"/>
<evidence type="ECO:0000313" key="4">
    <source>
        <dbReference type="Proteomes" id="UP000576225"/>
    </source>
</evidence>
<feature type="transmembrane region" description="Helical" evidence="1">
    <location>
        <begin position="208"/>
        <end position="228"/>
    </location>
</feature>
<dbReference type="NCBIfam" id="NF040495">
    <property type="entry name" value="tranport_ArsG"/>
    <property type="match status" value="1"/>
</dbReference>